<comment type="caution">
    <text evidence="2">The sequence shown here is derived from an EMBL/GenBank/DDBJ whole genome shotgun (WGS) entry which is preliminary data.</text>
</comment>
<dbReference type="PANTHER" id="PTHR31681:SF47">
    <property type="entry name" value="SULFATED SURFACE-LIKE GLYCOPROTEIN"/>
    <property type="match status" value="1"/>
</dbReference>
<protein>
    <submittedName>
        <fullName evidence="2">Uncharacterized protein</fullName>
    </submittedName>
</protein>
<proteinExistence type="predicted"/>
<gene>
    <name evidence="2" type="ORF">MKW94_012989</name>
</gene>
<dbReference type="Gene3D" id="3.90.228.10">
    <property type="match status" value="1"/>
</dbReference>
<dbReference type="SUPFAM" id="SSF56399">
    <property type="entry name" value="ADP-ribosylation"/>
    <property type="match status" value="1"/>
</dbReference>
<name>A0AA41SEP5_PAPNU</name>
<accession>A0AA41SEP5</accession>
<feature type="compositionally biased region" description="Polar residues" evidence="1">
    <location>
        <begin position="92"/>
        <end position="104"/>
    </location>
</feature>
<feature type="region of interest" description="Disordered" evidence="1">
    <location>
        <begin position="52"/>
        <end position="128"/>
    </location>
</feature>
<evidence type="ECO:0000313" key="3">
    <source>
        <dbReference type="Proteomes" id="UP001177140"/>
    </source>
</evidence>
<organism evidence="2 3">
    <name type="scientific">Papaver nudicaule</name>
    <name type="common">Iceland poppy</name>
    <dbReference type="NCBI Taxonomy" id="74823"/>
    <lineage>
        <taxon>Eukaryota</taxon>
        <taxon>Viridiplantae</taxon>
        <taxon>Streptophyta</taxon>
        <taxon>Embryophyta</taxon>
        <taxon>Tracheophyta</taxon>
        <taxon>Spermatophyta</taxon>
        <taxon>Magnoliopsida</taxon>
        <taxon>Ranunculales</taxon>
        <taxon>Papaveraceae</taxon>
        <taxon>Papaveroideae</taxon>
        <taxon>Papaver</taxon>
    </lineage>
</organism>
<keyword evidence="3" id="KW-1185">Reference proteome</keyword>
<reference evidence="2" key="1">
    <citation type="submission" date="2022-03" db="EMBL/GenBank/DDBJ databases">
        <title>A functionally conserved STORR gene fusion in Papaver species that diverged 16.8 million years ago.</title>
        <authorList>
            <person name="Catania T."/>
        </authorList>
    </citation>
    <scope>NUCLEOTIDE SEQUENCE</scope>
    <source>
        <strain evidence="2">S-191538</strain>
    </source>
</reference>
<evidence type="ECO:0000256" key="1">
    <source>
        <dbReference type="SAM" id="MobiDB-lite"/>
    </source>
</evidence>
<sequence>MATGWVKSLQCKSRAFEDVYVPNNHSSNSKPNLNHLLSSSSCRKNIQNLKDVVETNNSKKKPKNKYSAYPKHSTSSSRSSSYQSSRSSTKSDQPISSKTASSTNRVHHHLSRNGGGTGGMTRSSDPFFPTLTELTETHPSRNVVEIIFHTSWSPKAFSGRIEMIFKVQNLPKTVARFEEYREIVKSRAVSGSPAGVIIKEEDDHVRCMADGNEMMRFHCLGPTAGAIYEAGGLCTNFPGKDSGICTFSGSGGAHENAGGGKGTRAMLVCRVIAGRVCKRLGVESFMDKRAEFDSFSGGLDRNGKLLVFDSRAVLPCFLIIYKL</sequence>
<dbReference type="PANTHER" id="PTHR31681">
    <property type="entry name" value="C2H2-LIKE ZINC FINGER PROTEIN"/>
    <property type="match status" value="1"/>
</dbReference>
<evidence type="ECO:0000313" key="2">
    <source>
        <dbReference type="EMBL" id="MCL7033023.1"/>
    </source>
</evidence>
<dbReference type="AlphaFoldDB" id="A0AA41SEP5"/>
<dbReference type="EMBL" id="JAJJMA010129795">
    <property type="protein sequence ID" value="MCL7033023.1"/>
    <property type="molecule type" value="Genomic_DNA"/>
</dbReference>
<feature type="compositionally biased region" description="Low complexity" evidence="1">
    <location>
        <begin position="65"/>
        <end position="91"/>
    </location>
</feature>
<dbReference type="Proteomes" id="UP001177140">
    <property type="component" value="Unassembled WGS sequence"/>
</dbReference>